<sequence>MAGHKLRVMETGFFALLQKLEARPDWQENHDWYKNVREDNITPQTLENADIKLTPFEIAYNKCVFQSQNNGTPYNKFLGTADLACGSSGELCNEYFAPQETPQSFLMSAQHTETLKENLNQNEQKKGRALIKTRDAGFMDFPGSGSEPEVVSGNCLYLFDPQMDQGRNTSPDLTYSHNCRRPNVRNINGRDKSLKAIIGRQEKAIRDLHAKLSDALQVIKQANLMNPELMRDLSGGEKTGEAEASSINRDTSVFDLVDIKKVLLASCLTVQTFNGVF</sequence>
<dbReference type="KEGG" id="foc:127751238"/>
<evidence type="ECO:0000313" key="2">
    <source>
        <dbReference type="RefSeq" id="XP_052130364.1"/>
    </source>
</evidence>
<dbReference type="RefSeq" id="XP_052130364.1">
    <property type="nucleotide sequence ID" value="XM_052274404.1"/>
</dbReference>
<keyword evidence="1" id="KW-1185">Reference proteome</keyword>
<evidence type="ECO:0000313" key="1">
    <source>
        <dbReference type="Proteomes" id="UP000504606"/>
    </source>
</evidence>
<name>A0A9C6XT74_FRAOC</name>
<gene>
    <name evidence="2" type="primary">LOC127751238</name>
</gene>
<organism evidence="1 2">
    <name type="scientific">Frankliniella occidentalis</name>
    <name type="common">Western flower thrips</name>
    <name type="synonym">Euthrips occidentalis</name>
    <dbReference type="NCBI Taxonomy" id="133901"/>
    <lineage>
        <taxon>Eukaryota</taxon>
        <taxon>Metazoa</taxon>
        <taxon>Ecdysozoa</taxon>
        <taxon>Arthropoda</taxon>
        <taxon>Hexapoda</taxon>
        <taxon>Insecta</taxon>
        <taxon>Pterygota</taxon>
        <taxon>Neoptera</taxon>
        <taxon>Paraneoptera</taxon>
        <taxon>Thysanoptera</taxon>
        <taxon>Terebrantia</taxon>
        <taxon>Thripoidea</taxon>
        <taxon>Thripidae</taxon>
        <taxon>Frankliniella</taxon>
    </lineage>
</organism>
<dbReference type="GeneID" id="127751238"/>
<accession>A0A9C6XT74</accession>
<proteinExistence type="predicted"/>
<protein>
    <submittedName>
        <fullName evidence="2">Uncharacterized protein LOC127751238</fullName>
    </submittedName>
</protein>
<dbReference type="AlphaFoldDB" id="A0A9C6XT74"/>
<reference evidence="2" key="1">
    <citation type="submission" date="2025-08" db="UniProtKB">
        <authorList>
            <consortium name="RefSeq"/>
        </authorList>
    </citation>
    <scope>IDENTIFICATION</scope>
    <source>
        <tissue evidence="2">Whole organism</tissue>
    </source>
</reference>
<dbReference type="Proteomes" id="UP000504606">
    <property type="component" value="Unplaced"/>
</dbReference>